<comment type="caution">
    <text evidence="2">The sequence shown here is derived from an EMBL/GenBank/DDBJ whole genome shotgun (WGS) entry which is preliminary data.</text>
</comment>
<name>A0A1F7YRY6_9BACT</name>
<evidence type="ECO:0000313" key="3">
    <source>
        <dbReference type="Proteomes" id="UP000177263"/>
    </source>
</evidence>
<feature type="transmembrane region" description="Helical" evidence="1">
    <location>
        <begin position="34"/>
        <end position="61"/>
    </location>
</feature>
<protein>
    <submittedName>
        <fullName evidence="2">Uncharacterized protein</fullName>
    </submittedName>
</protein>
<keyword evidence="1" id="KW-0812">Transmembrane</keyword>
<dbReference type="Proteomes" id="UP000177263">
    <property type="component" value="Unassembled WGS sequence"/>
</dbReference>
<evidence type="ECO:0000256" key="1">
    <source>
        <dbReference type="SAM" id="Phobius"/>
    </source>
</evidence>
<evidence type="ECO:0000313" key="2">
    <source>
        <dbReference type="EMBL" id="OGM30076.1"/>
    </source>
</evidence>
<gene>
    <name evidence="2" type="ORF">A2801_03115</name>
</gene>
<sequence>MIVNSNSFTNLGTLFGLGIFAVGAWYLVTTKSDILLQLCAVGLAALFGVGVFIAIIFALLFHRDQRRAA</sequence>
<dbReference type="EMBL" id="MGGM01000005">
    <property type="protein sequence ID" value="OGM30076.1"/>
    <property type="molecule type" value="Genomic_DNA"/>
</dbReference>
<feature type="transmembrane region" description="Helical" evidence="1">
    <location>
        <begin position="7"/>
        <end position="28"/>
    </location>
</feature>
<accession>A0A1F7YRY6</accession>
<reference evidence="2 3" key="1">
    <citation type="journal article" date="2016" name="Nat. Commun.">
        <title>Thousands of microbial genomes shed light on interconnected biogeochemical processes in an aquifer system.</title>
        <authorList>
            <person name="Anantharaman K."/>
            <person name="Brown C.T."/>
            <person name="Hug L.A."/>
            <person name="Sharon I."/>
            <person name="Castelle C.J."/>
            <person name="Probst A.J."/>
            <person name="Thomas B.C."/>
            <person name="Singh A."/>
            <person name="Wilkins M.J."/>
            <person name="Karaoz U."/>
            <person name="Brodie E.L."/>
            <person name="Williams K.H."/>
            <person name="Hubbard S.S."/>
            <person name="Banfield J.F."/>
        </authorList>
    </citation>
    <scope>NUCLEOTIDE SEQUENCE [LARGE SCALE GENOMIC DNA]</scope>
</reference>
<keyword evidence="1" id="KW-0472">Membrane</keyword>
<organism evidence="2 3">
    <name type="scientific">Candidatus Woesebacteria bacterium RIFCSPHIGHO2_01_FULL_41_10</name>
    <dbReference type="NCBI Taxonomy" id="1802500"/>
    <lineage>
        <taxon>Bacteria</taxon>
        <taxon>Candidatus Woeseibacteriota</taxon>
    </lineage>
</organism>
<proteinExistence type="predicted"/>
<dbReference type="AlphaFoldDB" id="A0A1F7YRY6"/>
<keyword evidence="1" id="KW-1133">Transmembrane helix</keyword>